<keyword evidence="5 14" id="KW-0732">Signal</keyword>
<evidence type="ECO:0000256" key="11">
    <source>
        <dbReference type="ARBA" id="ARBA00023157"/>
    </source>
</evidence>
<dbReference type="EMBL" id="SEYY01002215">
    <property type="protein sequence ID" value="KAB7504839.1"/>
    <property type="molecule type" value="Genomic_DNA"/>
</dbReference>
<evidence type="ECO:0000256" key="1">
    <source>
        <dbReference type="ARBA" id="ARBA00004251"/>
    </source>
</evidence>
<dbReference type="FunFam" id="2.60.40.60:FF:000058">
    <property type="entry name" value="FAT atypical cadherin 3"/>
    <property type="match status" value="1"/>
</dbReference>
<dbReference type="FunFam" id="2.60.40.60:FF:000134">
    <property type="entry name" value="protocadherin Fat 4"/>
    <property type="match status" value="1"/>
</dbReference>
<feature type="domain" description="Cadherin" evidence="15">
    <location>
        <begin position="564"/>
        <end position="669"/>
    </location>
</feature>
<keyword evidence="7 13" id="KW-0106">Calcium</keyword>
<evidence type="ECO:0000256" key="5">
    <source>
        <dbReference type="ARBA" id="ARBA00022729"/>
    </source>
</evidence>
<dbReference type="PROSITE" id="PS50268">
    <property type="entry name" value="CADHERIN_2"/>
    <property type="match status" value="16"/>
</dbReference>
<dbReference type="GO" id="GO:0005509">
    <property type="term" value="F:calcium ion binding"/>
    <property type="evidence" value="ECO:0007669"/>
    <property type="project" value="UniProtKB-UniRule"/>
</dbReference>
<dbReference type="PANTHER" id="PTHR24027:SF422">
    <property type="entry name" value="CADHERIN DOMAIN-CONTAINING PROTEIN"/>
    <property type="match status" value="1"/>
</dbReference>
<feature type="domain" description="Cadherin" evidence="15">
    <location>
        <begin position="36"/>
        <end position="140"/>
    </location>
</feature>
<evidence type="ECO:0000259" key="15">
    <source>
        <dbReference type="PROSITE" id="PS50268"/>
    </source>
</evidence>
<gene>
    <name evidence="16" type="primary">ds_2</name>
    <name evidence="16" type="ORF">Anas_02251</name>
</gene>
<dbReference type="GO" id="GO:0007156">
    <property type="term" value="P:homophilic cell adhesion via plasma membrane adhesion molecules"/>
    <property type="evidence" value="ECO:0007669"/>
    <property type="project" value="InterPro"/>
</dbReference>
<dbReference type="Proteomes" id="UP000326759">
    <property type="component" value="Unassembled WGS sequence"/>
</dbReference>
<dbReference type="FunFam" id="2.60.40.60:FF:000081">
    <property type="entry name" value="protocadherin Fat 4"/>
    <property type="match status" value="1"/>
</dbReference>
<dbReference type="FunFam" id="2.60.40.60:FF:000035">
    <property type="entry name" value="Protocadherin Fat 3"/>
    <property type="match status" value="1"/>
</dbReference>
<evidence type="ECO:0000256" key="8">
    <source>
        <dbReference type="ARBA" id="ARBA00022889"/>
    </source>
</evidence>
<feature type="domain" description="Cadherin" evidence="15">
    <location>
        <begin position="347"/>
        <end position="497"/>
    </location>
</feature>
<feature type="domain" description="Cadherin" evidence="15">
    <location>
        <begin position="506"/>
        <end position="563"/>
    </location>
</feature>
<dbReference type="PROSITE" id="PS00232">
    <property type="entry name" value="CADHERIN_1"/>
    <property type="match status" value="10"/>
</dbReference>
<dbReference type="GO" id="GO:0048589">
    <property type="term" value="P:developmental growth"/>
    <property type="evidence" value="ECO:0007669"/>
    <property type="project" value="UniProtKB-ARBA"/>
</dbReference>
<dbReference type="SMART" id="SM00112">
    <property type="entry name" value="CA"/>
    <property type="match status" value="17"/>
</dbReference>
<dbReference type="CDD" id="cd11304">
    <property type="entry name" value="Cadherin_repeat"/>
    <property type="match status" value="15"/>
</dbReference>
<keyword evidence="8" id="KW-0130">Cell adhesion</keyword>
<dbReference type="InterPro" id="IPR039808">
    <property type="entry name" value="Cadherin"/>
</dbReference>
<keyword evidence="17" id="KW-1185">Reference proteome</keyword>
<comment type="subcellular location">
    <subcellularLocation>
        <location evidence="1">Cell membrane</location>
        <topology evidence="1">Single-pass type I membrane protein</topology>
    </subcellularLocation>
</comment>
<dbReference type="InterPro" id="IPR015919">
    <property type="entry name" value="Cadherin-like_sf"/>
</dbReference>
<dbReference type="Gene3D" id="2.60.40.60">
    <property type="entry name" value="Cadherins"/>
    <property type="match status" value="19"/>
</dbReference>
<feature type="chain" id="PRO_5024429380" evidence="14">
    <location>
        <begin position="17"/>
        <end position="1967"/>
    </location>
</feature>
<organism evidence="16 17">
    <name type="scientific">Armadillidium nasatum</name>
    <dbReference type="NCBI Taxonomy" id="96803"/>
    <lineage>
        <taxon>Eukaryota</taxon>
        <taxon>Metazoa</taxon>
        <taxon>Ecdysozoa</taxon>
        <taxon>Arthropoda</taxon>
        <taxon>Crustacea</taxon>
        <taxon>Multicrustacea</taxon>
        <taxon>Malacostraca</taxon>
        <taxon>Eumalacostraca</taxon>
        <taxon>Peracarida</taxon>
        <taxon>Isopoda</taxon>
        <taxon>Oniscidea</taxon>
        <taxon>Crinocheta</taxon>
        <taxon>Armadillidiidae</taxon>
        <taxon>Armadillidium</taxon>
    </lineage>
</organism>
<feature type="domain" description="Cadherin" evidence="15">
    <location>
        <begin position="987"/>
        <end position="1089"/>
    </location>
</feature>
<evidence type="ECO:0000256" key="6">
    <source>
        <dbReference type="ARBA" id="ARBA00022737"/>
    </source>
</evidence>
<feature type="domain" description="Cadherin" evidence="15">
    <location>
        <begin position="1512"/>
        <end position="1612"/>
    </location>
</feature>
<dbReference type="SUPFAM" id="SSF49313">
    <property type="entry name" value="Cadherin-like"/>
    <property type="match status" value="17"/>
</dbReference>
<dbReference type="FunFam" id="2.60.40.60:FF:000005">
    <property type="entry name" value="Protocadherin 9"/>
    <property type="match status" value="1"/>
</dbReference>
<feature type="domain" description="Cadherin" evidence="15">
    <location>
        <begin position="1090"/>
        <end position="1194"/>
    </location>
</feature>
<keyword evidence="3" id="KW-0245">EGF-like domain</keyword>
<feature type="domain" description="Cadherin" evidence="15">
    <location>
        <begin position="1301"/>
        <end position="1406"/>
    </location>
</feature>
<keyword evidence="12" id="KW-0325">Glycoprotein</keyword>
<evidence type="ECO:0000313" key="17">
    <source>
        <dbReference type="Proteomes" id="UP000326759"/>
    </source>
</evidence>
<evidence type="ECO:0000256" key="4">
    <source>
        <dbReference type="ARBA" id="ARBA00022692"/>
    </source>
</evidence>
<dbReference type="GO" id="GO:0031175">
    <property type="term" value="P:neuron projection development"/>
    <property type="evidence" value="ECO:0007669"/>
    <property type="project" value="TreeGrafter"/>
</dbReference>
<dbReference type="Pfam" id="PF00028">
    <property type="entry name" value="Cadherin"/>
    <property type="match status" value="14"/>
</dbReference>
<keyword evidence="6" id="KW-0677">Repeat</keyword>
<protein>
    <submittedName>
        <fullName evidence="16">Protein dachsous</fullName>
    </submittedName>
</protein>
<dbReference type="FunFam" id="2.60.40.60:FF:000116">
    <property type="entry name" value="Dachsous cadherin-related 2"/>
    <property type="match status" value="1"/>
</dbReference>
<dbReference type="InterPro" id="IPR020894">
    <property type="entry name" value="Cadherin_CS"/>
</dbReference>
<keyword evidence="9" id="KW-1133">Transmembrane helix</keyword>
<evidence type="ECO:0000313" key="16">
    <source>
        <dbReference type="EMBL" id="KAB7504839.1"/>
    </source>
</evidence>
<keyword evidence="11" id="KW-1015">Disulfide bond</keyword>
<keyword evidence="2" id="KW-1003">Cell membrane</keyword>
<accession>A0A5N5TF76</accession>
<evidence type="ECO:0000256" key="13">
    <source>
        <dbReference type="PROSITE-ProRule" id="PRU00043"/>
    </source>
</evidence>
<dbReference type="GO" id="GO:0008013">
    <property type="term" value="F:beta-catenin binding"/>
    <property type="evidence" value="ECO:0007669"/>
    <property type="project" value="TreeGrafter"/>
</dbReference>
<feature type="domain" description="Cadherin" evidence="15">
    <location>
        <begin position="244"/>
        <end position="346"/>
    </location>
</feature>
<dbReference type="PANTHER" id="PTHR24027">
    <property type="entry name" value="CADHERIN-23"/>
    <property type="match status" value="1"/>
</dbReference>
<dbReference type="GO" id="GO:0016342">
    <property type="term" value="C:catenin complex"/>
    <property type="evidence" value="ECO:0007669"/>
    <property type="project" value="TreeGrafter"/>
</dbReference>
<feature type="signal peptide" evidence="14">
    <location>
        <begin position="1"/>
        <end position="16"/>
    </location>
</feature>
<dbReference type="GO" id="GO:0007163">
    <property type="term" value="P:establishment or maintenance of cell polarity"/>
    <property type="evidence" value="ECO:0007669"/>
    <property type="project" value="UniProtKB-ARBA"/>
</dbReference>
<evidence type="ECO:0000256" key="12">
    <source>
        <dbReference type="ARBA" id="ARBA00023180"/>
    </source>
</evidence>
<dbReference type="PRINTS" id="PR00205">
    <property type="entry name" value="CADHERIN"/>
</dbReference>
<dbReference type="GO" id="GO:0016477">
    <property type="term" value="P:cell migration"/>
    <property type="evidence" value="ECO:0007669"/>
    <property type="project" value="TreeGrafter"/>
</dbReference>
<keyword evidence="10" id="KW-0472">Membrane</keyword>
<dbReference type="FunFam" id="2.60.40.60:FF:000353">
    <property type="entry name" value="Dachsous, isoform B"/>
    <property type="match status" value="1"/>
</dbReference>
<proteinExistence type="predicted"/>
<feature type="domain" description="Cadherin" evidence="15">
    <location>
        <begin position="777"/>
        <end position="881"/>
    </location>
</feature>
<dbReference type="FunFam" id="2.60.40.60:FF:000020">
    <property type="entry name" value="Dachsous cadherin-related 1b"/>
    <property type="match status" value="6"/>
</dbReference>
<evidence type="ECO:0000256" key="14">
    <source>
        <dbReference type="SAM" id="SignalP"/>
    </source>
</evidence>
<name>A0A5N5TF76_9CRUS</name>
<feature type="domain" description="Cadherin" evidence="15">
    <location>
        <begin position="1195"/>
        <end position="1300"/>
    </location>
</feature>
<dbReference type="GO" id="GO:0045296">
    <property type="term" value="F:cadherin binding"/>
    <property type="evidence" value="ECO:0007669"/>
    <property type="project" value="TreeGrafter"/>
</dbReference>
<dbReference type="GO" id="GO:0009887">
    <property type="term" value="P:animal organ morphogenesis"/>
    <property type="evidence" value="ECO:0007669"/>
    <property type="project" value="UniProtKB-ARBA"/>
</dbReference>
<dbReference type="GO" id="GO:0001736">
    <property type="term" value="P:establishment of planar polarity"/>
    <property type="evidence" value="ECO:0007669"/>
    <property type="project" value="UniProtKB-ARBA"/>
</dbReference>
<evidence type="ECO:0000256" key="7">
    <source>
        <dbReference type="ARBA" id="ARBA00022837"/>
    </source>
</evidence>
<feature type="domain" description="Cadherin" evidence="15">
    <location>
        <begin position="141"/>
        <end position="243"/>
    </location>
</feature>
<feature type="domain" description="Cadherin" evidence="15">
    <location>
        <begin position="882"/>
        <end position="986"/>
    </location>
</feature>
<feature type="domain" description="Cadherin" evidence="15">
    <location>
        <begin position="670"/>
        <end position="777"/>
    </location>
</feature>
<dbReference type="OrthoDB" id="6252479at2759"/>
<feature type="domain" description="Cadherin" evidence="15">
    <location>
        <begin position="1407"/>
        <end position="1512"/>
    </location>
</feature>
<evidence type="ECO:0000256" key="10">
    <source>
        <dbReference type="ARBA" id="ARBA00023136"/>
    </source>
</evidence>
<sequence length="1967" mass="218324">MWRFFFFFLSPAGGLSTTAMVKIQLIDVNDNKPTFYPSQYNVSLREEQHVSASPIVVVVASDRDSGVYGQVSYEIVSGNDAGFFRLNERTGELFVTRTLSKTTPLHILKVSAKDGAGLASLENAIVSISVNDMTQEPPIFVRPRYTFSARENLPSGTSIGTVSATSSGRGGGEIRYSIYSGDPNGYFKIDSRRGVLRTARKLDHETQPFVLLNILATFGNPPTYGHTQVNISIWDVNDNAPEFDVGSVKISVPENALLNEAIYAAHATDMDSGKNGIVHYRLLQNPDNMFLIDKQGILMLEKPLDYESVQKYSLIVEAEDRGEPRMSSNLTINLEVQDINDNPPVFEKEQYFVSVLESEPANSQFLQVLDRESRDSYVLTVVATDNGIPISTASTTVTIAVLDVNDNAPVFSKQVYEFTIEENLSPGTRVGEVKATDKDLGNNASLREIMTRVALDREDRAVYEASVEVTDEGQPPKSGRATVRVLVTDVNDNSPTFIEPEESSVSIREEQPAGTEVLQVLDHEAKSVYQVVVQATDQGNPPRSVNMTIRIDALDLNDNSPTFSSSSLTFTIREGIEVGGEIGQVMAVDRDGGDNGRIAYSILSGNLNGTFDINRTTGQLFTTREVDYELISEYMLQVKAIDSSSVNPQSSIINIKIEVEDINDQAPVFKEDPVIFSISESLTIGSVVWNFTAFDLDSGSNGEVLYSLTQQTPKKAFKLDSSSGVLTLMTPLDHEEIKEYLLVVTATDQPSDENMKLRSSVTARILVEDYNDNAPTFVSKNRIDILEDEPIGFPVLHVRATDHDSLDNGRITYIINSGNEKGHFDLEYETGILTVAKPLDRETISHYMLNVTASDHGEPQRSAVQKIDVFIVDINDNAPKFSQAIYRAEVSEGSSPGTHVTRVTASDNDQGSNGNLTYIIPAGIGDNKFRINPATGEIRTVATLDREEKEEYSLTVYVRDGALPALYDTASVLVSLSDINDHAPEFRDSCYPLRVPENTDLSVIHTVLATDKDSGNNGEVTYSIVGGDPATNFNIDSYTGQLSAKPLDREETGKYYLVIAAEDRGETPLRGICNITITVEDQNDNDPQFTQNKYSMTVPENTPLETTVLQVQARDRDKGENARITYSLSNETQWLFKIDNETGIITTAGNLDREKQSIYNFEVRAIDGGSYDARSESAQVQITISDINDNEPVFTEYPFKVQVPIYKQPGQQLVKVVAEDKDEGSNGDIVYSLVNKESSKKFRIDSETGVVTAISHLSLESGKIFHLEVIARDRGNPPQSSTGLIEIHVGDTSSSTTLQFQKSSYFVKLEENSNEGSDVVQVVAVRSDGRRQRITYSFVSGNEHNVFEMNSNNGLIRVRDHWKLDYETITDMRLTVMAQTEGDPPLYAYTSVHVHLVDINDNAPRFTQDQYVSSVWEGNNKGTYVMQISATDDDAGQNSNVIYDIVEGNHDNAFVIDPPFSGIVKTNIVLDREIRDAYKLTIIATDEGSAQLTGTCTLRINIVDINDNQPTFPPHSVVQVSENSEVGTLITTITANDVDTNPAITYNFAEDGNPGSMFSIDKFSGKIVLALPLDHEVQEEFMLKIEASDTAHVAQATITVQVIDENDNPPTFTQQAYQVKLPELSLLGTSVLKVLATDADKGMNSEIVYSLAASPGGGFYINEETGVLYTNASVHYDPQQPVIQLVVAARDKGEPSLKSVAAVRIQVVDMNDKAPMFSSPVYKAEVNEDAPKGHKPVRSREVCKIVYGSITPQLTFRNLDHRMWRKRWLVIIYINDINSECASSSQLSRSLVSSYDGQFVSVSDFSVENNISFHNTREGRVYYESVVMVSFNDVVNNIRVLSSVIIRGRNLHHVRAFIITFPNRRNVLVLSKSWSVVIDINQMDVNTRISIQSCTLYADDDRLTEQLQPINIKSEEKKNLKTFTIKFSSLIQKKVLYTKKKKTLLMFKMNLKKLHQRKYITKPPKQY</sequence>
<feature type="domain" description="Cadherin" evidence="15">
    <location>
        <begin position="1613"/>
        <end position="1717"/>
    </location>
</feature>
<comment type="caution">
    <text evidence="16">The sequence shown here is derived from an EMBL/GenBank/DDBJ whole genome shotgun (WGS) entry which is preliminary data.</text>
</comment>
<reference evidence="16 17" key="1">
    <citation type="journal article" date="2019" name="PLoS Biol.">
        <title>Sex chromosomes control vertical transmission of feminizing Wolbachia symbionts in an isopod.</title>
        <authorList>
            <person name="Becking T."/>
            <person name="Chebbi M.A."/>
            <person name="Giraud I."/>
            <person name="Moumen B."/>
            <person name="Laverre T."/>
            <person name="Caubet Y."/>
            <person name="Peccoud J."/>
            <person name="Gilbert C."/>
            <person name="Cordaux R."/>
        </authorList>
    </citation>
    <scope>NUCLEOTIDE SEQUENCE [LARGE SCALE GENOMIC DNA]</scope>
    <source>
        <strain evidence="16">ANa2</strain>
        <tissue evidence="16">Whole body excluding digestive tract and cuticle</tissue>
    </source>
</reference>
<evidence type="ECO:0000256" key="2">
    <source>
        <dbReference type="ARBA" id="ARBA00022475"/>
    </source>
</evidence>
<evidence type="ECO:0000256" key="3">
    <source>
        <dbReference type="ARBA" id="ARBA00022536"/>
    </source>
</evidence>
<dbReference type="FunFam" id="2.60.40.60:FF:000039">
    <property type="entry name" value="FAT atypical cadherin 3"/>
    <property type="match status" value="1"/>
</dbReference>
<keyword evidence="4" id="KW-0812">Transmembrane</keyword>
<evidence type="ECO:0000256" key="9">
    <source>
        <dbReference type="ARBA" id="ARBA00022989"/>
    </source>
</evidence>
<dbReference type="InterPro" id="IPR002126">
    <property type="entry name" value="Cadherin-like_dom"/>
</dbReference>